<feature type="region of interest" description="Disordered" evidence="1">
    <location>
        <begin position="47"/>
        <end position="68"/>
    </location>
</feature>
<evidence type="ECO:0000313" key="2">
    <source>
        <dbReference type="EMBL" id="KAJ8452434.1"/>
    </source>
</evidence>
<dbReference type="AlphaFoldDB" id="A0A9Q1KZA8"/>
<sequence length="180" mass="20174">MNSGGEAKELFGKAQMGGSCPRYLERKYVPFFIVGKDKLTGIGETVEQFDRDENEDGNGDRNGPEGIPEMVDLTQGHPRYDDESLFGAQLRSKCNPFPSLEVMLNINDGQSIDIILNPTPPVVQTDRITKPTIRVNKRKGIMIREGHIPCKADKGKDLVFPYMGACSGWIWEQRLKDDDN</sequence>
<gene>
    <name evidence="2" type="ORF">Cgig2_000023</name>
</gene>
<keyword evidence="3" id="KW-1185">Reference proteome</keyword>
<organism evidence="2 3">
    <name type="scientific">Carnegiea gigantea</name>
    <dbReference type="NCBI Taxonomy" id="171969"/>
    <lineage>
        <taxon>Eukaryota</taxon>
        <taxon>Viridiplantae</taxon>
        <taxon>Streptophyta</taxon>
        <taxon>Embryophyta</taxon>
        <taxon>Tracheophyta</taxon>
        <taxon>Spermatophyta</taxon>
        <taxon>Magnoliopsida</taxon>
        <taxon>eudicotyledons</taxon>
        <taxon>Gunneridae</taxon>
        <taxon>Pentapetalae</taxon>
        <taxon>Caryophyllales</taxon>
        <taxon>Cactineae</taxon>
        <taxon>Cactaceae</taxon>
        <taxon>Cactoideae</taxon>
        <taxon>Echinocereeae</taxon>
        <taxon>Carnegiea</taxon>
    </lineage>
</organism>
<name>A0A9Q1KZA8_9CARY</name>
<evidence type="ECO:0000313" key="3">
    <source>
        <dbReference type="Proteomes" id="UP001153076"/>
    </source>
</evidence>
<accession>A0A9Q1KZA8</accession>
<proteinExistence type="predicted"/>
<dbReference type="EMBL" id="JAKOGI010000004">
    <property type="protein sequence ID" value="KAJ8452434.1"/>
    <property type="molecule type" value="Genomic_DNA"/>
</dbReference>
<comment type="caution">
    <text evidence="2">The sequence shown here is derived from an EMBL/GenBank/DDBJ whole genome shotgun (WGS) entry which is preliminary data.</text>
</comment>
<reference evidence="2" key="1">
    <citation type="submission" date="2022-04" db="EMBL/GenBank/DDBJ databases">
        <title>Carnegiea gigantea Genome sequencing and assembly v2.</title>
        <authorList>
            <person name="Copetti D."/>
            <person name="Sanderson M.J."/>
            <person name="Burquez A."/>
            <person name="Wojciechowski M.F."/>
        </authorList>
    </citation>
    <scope>NUCLEOTIDE SEQUENCE</scope>
    <source>
        <strain evidence="2">SGP5-SGP5p</strain>
        <tissue evidence="2">Aerial part</tissue>
    </source>
</reference>
<protein>
    <submittedName>
        <fullName evidence="2">Uncharacterized protein</fullName>
    </submittedName>
</protein>
<dbReference type="Proteomes" id="UP001153076">
    <property type="component" value="Unassembled WGS sequence"/>
</dbReference>
<evidence type="ECO:0000256" key="1">
    <source>
        <dbReference type="SAM" id="MobiDB-lite"/>
    </source>
</evidence>